<evidence type="ECO:0000313" key="2">
    <source>
        <dbReference type="EMBL" id="QED49843.1"/>
    </source>
</evidence>
<dbReference type="PANTHER" id="PTHR43190">
    <property type="entry name" value="N-ACETYL-D-GLUCOSAMINE KINASE"/>
    <property type="match status" value="1"/>
</dbReference>
<evidence type="ECO:0000313" key="3">
    <source>
        <dbReference type="Proteomes" id="UP000321555"/>
    </source>
</evidence>
<name>A0A5B8ZC72_CYTDA</name>
<accession>A0A5B8ZC72</accession>
<gene>
    <name evidence="2" type="ORF">FSZ17_22635</name>
</gene>
<dbReference type="EMBL" id="CP042593">
    <property type="protein sequence ID" value="QED49843.1"/>
    <property type="molecule type" value="Genomic_DNA"/>
</dbReference>
<dbReference type="CDD" id="cd24007">
    <property type="entry name" value="ASKHA_NBD_eukNAGK-like"/>
    <property type="match status" value="1"/>
</dbReference>
<evidence type="ECO:0000259" key="1">
    <source>
        <dbReference type="Pfam" id="PF01869"/>
    </source>
</evidence>
<dbReference type="PANTHER" id="PTHR43190:SF3">
    <property type="entry name" value="N-ACETYL-D-GLUCOSAMINE KINASE"/>
    <property type="match status" value="1"/>
</dbReference>
<organism evidence="2 3">
    <name type="scientific">Cytobacillus dafuensis</name>
    <name type="common">Bacillus dafuensis</name>
    <dbReference type="NCBI Taxonomy" id="1742359"/>
    <lineage>
        <taxon>Bacteria</taxon>
        <taxon>Bacillati</taxon>
        <taxon>Bacillota</taxon>
        <taxon>Bacilli</taxon>
        <taxon>Bacillales</taxon>
        <taxon>Bacillaceae</taxon>
        <taxon>Cytobacillus</taxon>
    </lineage>
</organism>
<dbReference type="Gene3D" id="3.30.420.40">
    <property type="match status" value="2"/>
</dbReference>
<feature type="domain" description="ATPase BadF/BadG/BcrA/BcrD type" evidence="1">
    <location>
        <begin position="10"/>
        <end position="302"/>
    </location>
</feature>
<dbReference type="Pfam" id="PF01869">
    <property type="entry name" value="BcrAD_BadFG"/>
    <property type="match status" value="1"/>
</dbReference>
<proteinExistence type="predicted"/>
<dbReference type="InterPro" id="IPR043129">
    <property type="entry name" value="ATPase_NBD"/>
</dbReference>
<reference evidence="3" key="1">
    <citation type="submission" date="2019-08" db="EMBL/GenBank/DDBJ databases">
        <authorList>
            <person name="Zheng X."/>
        </authorList>
    </citation>
    <scope>NUCLEOTIDE SEQUENCE [LARGE SCALE GENOMIC DNA]</scope>
    <source>
        <strain evidence="3">FJAT-25496</strain>
    </source>
</reference>
<dbReference type="SUPFAM" id="SSF53067">
    <property type="entry name" value="Actin-like ATPase domain"/>
    <property type="match status" value="2"/>
</dbReference>
<dbReference type="InterPro" id="IPR002731">
    <property type="entry name" value="ATPase_BadF"/>
</dbReference>
<dbReference type="Proteomes" id="UP000321555">
    <property type="component" value="Chromosome"/>
</dbReference>
<dbReference type="InterPro" id="IPR052519">
    <property type="entry name" value="Euk-type_GlcNAc_Kinase"/>
</dbReference>
<sequence length="334" mass="36806">MVPLNNDLFIGFDGGGTKTIAILGDCYGNIISSATGASTNLKSRPQEKVKAVIHELLEQLLQLENTRIHQIKGVFVSTAGGDREEDRKRWEQWTLEYGLQPNRIIVENDAAGALTAGTKTKDGIVLIAGTGSIAYFVKDGMGKPVRSGGWGYLYGDEGSGYDIGNQALRMIVRSHDGRDDKKEAFTSYILEQVGLESPEQLITFIYEDPYPRKLIASIAEHVISLAKHGESNAKAIIQHAIDSLVELVVSIIRRERDGNAYPLVISGGLFHSAYFKEVFERSIRIKGCHIPIISPKYPPVVGSYIRALLQNGEIITDEVGHNIDNSWERALKNV</sequence>
<keyword evidence="3" id="KW-1185">Reference proteome</keyword>
<dbReference type="AlphaFoldDB" id="A0A5B8ZC72"/>
<protein>
    <recommendedName>
        <fullName evidence="1">ATPase BadF/BadG/BcrA/BcrD type domain-containing protein</fullName>
    </recommendedName>
</protein>
<dbReference type="KEGG" id="bda:FSZ17_22635"/>
<dbReference type="STRING" id="1742359.GCA_001439625_02982"/>
<dbReference type="OrthoDB" id="9772633at2"/>